<evidence type="ECO:0000259" key="1">
    <source>
        <dbReference type="Pfam" id="PF15542"/>
    </source>
</evidence>
<dbReference type="Pfam" id="PF15542">
    <property type="entry name" value="Ntox50"/>
    <property type="match status" value="1"/>
</dbReference>
<name>A0ABY9L7K4_9LACO</name>
<sequence>MNPDAYNKHVAGTPDFSSYVNGRVNPVSELIIWFSDAQKLLDKYGDSKAEGAVIFEVSSAIGCFVDVNGKRTPTRWSRVSYSKTGAYITPLKPRQKG</sequence>
<feature type="domain" description="Bacterial toxin 50" evidence="1">
    <location>
        <begin position="2"/>
        <end position="90"/>
    </location>
</feature>
<dbReference type="InterPro" id="IPR029100">
    <property type="entry name" value="Ntox50"/>
</dbReference>
<evidence type="ECO:0000313" key="3">
    <source>
        <dbReference type="Proteomes" id="UP001233112"/>
    </source>
</evidence>
<keyword evidence="3" id="KW-1185">Reference proteome</keyword>
<protein>
    <submittedName>
        <fullName evidence="2">Polymorphic toxin type 50 domain-containing protein</fullName>
    </submittedName>
</protein>
<evidence type="ECO:0000313" key="2">
    <source>
        <dbReference type="EMBL" id="WLV79413.1"/>
    </source>
</evidence>
<proteinExistence type="predicted"/>
<dbReference type="EMBL" id="CP132482">
    <property type="protein sequence ID" value="WLV79413.1"/>
    <property type="molecule type" value="Genomic_DNA"/>
</dbReference>
<dbReference type="RefSeq" id="WP_306387682.1">
    <property type="nucleotide sequence ID" value="NZ_CP132482.1"/>
</dbReference>
<accession>A0ABY9L7K4</accession>
<reference evidence="2 3" key="1">
    <citation type="submission" date="2023-08" db="EMBL/GenBank/DDBJ databases">
        <authorList>
            <person name="Buchebner-Jance M."/>
        </authorList>
    </citation>
    <scope>NUCLEOTIDE SEQUENCE [LARGE SCALE GENOMIC DNA]</scope>
    <source>
        <strain evidence="2 3">NCIMB 15471</strain>
    </source>
</reference>
<dbReference type="Proteomes" id="UP001233112">
    <property type="component" value="Chromosome"/>
</dbReference>
<organism evidence="2 3">
    <name type="scientific">Lacticaseibacillus parahuelsenbergensis</name>
    <dbReference type="NCBI Taxonomy" id="3068305"/>
    <lineage>
        <taxon>Bacteria</taxon>
        <taxon>Bacillati</taxon>
        <taxon>Bacillota</taxon>
        <taxon>Bacilli</taxon>
        <taxon>Lactobacillales</taxon>
        <taxon>Lactobacillaceae</taxon>
        <taxon>Lacticaseibacillus</taxon>
    </lineage>
</organism>
<gene>
    <name evidence="2" type="ORF">LACPH_001052</name>
</gene>